<sequence>MNIHAPSRHAGICLRDLRARQKVSQLDLALRVGVSQRHLSCIETGKASASKEMLLALLEGLDAPLSQRNETLVAAGFAPVFGHRPIDHREMSTINQVIDLLLMGPQAAPAIVLDSAWNLVKFNPGFVRLIELLEFDLTALQATPNVLLALAAPGGLGTRLLNPDEVLDDVLRRAQREALHIPALQAVLDALPANLRNTRQHHGPVSGPTLETRFSSSVGELRFISTFTTFGAPMDITAASLRIEHMFPADEQTWAAFS</sequence>
<dbReference type="Gene3D" id="1.10.260.40">
    <property type="entry name" value="lambda repressor-like DNA-binding domains"/>
    <property type="match status" value="1"/>
</dbReference>
<name>A0AA86J592_9BURK</name>
<dbReference type="InterPro" id="IPR010982">
    <property type="entry name" value="Lambda_DNA-bd_dom_sf"/>
</dbReference>
<dbReference type="EMBL" id="AP028947">
    <property type="protein sequence ID" value="BET25025.1"/>
    <property type="molecule type" value="Genomic_DNA"/>
</dbReference>
<dbReference type="PROSITE" id="PS50943">
    <property type="entry name" value="HTH_CROC1"/>
    <property type="match status" value="1"/>
</dbReference>
<dbReference type="GO" id="GO:0003677">
    <property type="term" value="F:DNA binding"/>
    <property type="evidence" value="ECO:0007669"/>
    <property type="project" value="InterPro"/>
</dbReference>
<organism evidence="2 3">
    <name type="scientific">Limnobacter thiooxidans</name>
    <dbReference type="NCBI Taxonomy" id="131080"/>
    <lineage>
        <taxon>Bacteria</taxon>
        <taxon>Pseudomonadati</taxon>
        <taxon>Pseudomonadota</taxon>
        <taxon>Betaproteobacteria</taxon>
        <taxon>Burkholderiales</taxon>
        <taxon>Burkholderiaceae</taxon>
        <taxon>Limnobacter</taxon>
    </lineage>
</organism>
<dbReference type="Pfam" id="PF17765">
    <property type="entry name" value="MLTR_LBD"/>
    <property type="match status" value="1"/>
</dbReference>
<evidence type="ECO:0000313" key="2">
    <source>
        <dbReference type="EMBL" id="BET25025.1"/>
    </source>
</evidence>
<dbReference type="Gene3D" id="3.30.450.180">
    <property type="match status" value="1"/>
</dbReference>
<dbReference type="Pfam" id="PF13560">
    <property type="entry name" value="HTH_31"/>
    <property type="match status" value="1"/>
</dbReference>
<dbReference type="SMART" id="SM00530">
    <property type="entry name" value="HTH_XRE"/>
    <property type="match status" value="1"/>
</dbReference>
<proteinExistence type="predicted"/>
<feature type="domain" description="HTH cro/C1-type" evidence="1">
    <location>
        <begin position="14"/>
        <end position="68"/>
    </location>
</feature>
<evidence type="ECO:0000259" key="1">
    <source>
        <dbReference type="PROSITE" id="PS50943"/>
    </source>
</evidence>
<dbReference type="Proteomes" id="UP001329151">
    <property type="component" value="Chromosome"/>
</dbReference>
<accession>A0AA86J592</accession>
<dbReference type="AlphaFoldDB" id="A0AA86J592"/>
<evidence type="ECO:0000313" key="3">
    <source>
        <dbReference type="Proteomes" id="UP001329151"/>
    </source>
</evidence>
<protein>
    <submittedName>
        <fullName evidence="2">Helix-turn-helix transcriptional regulator</fullName>
    </submittedName>
</protein>
<dbReference type="KEGG" id="lto:RGQ30_05260"/>
<keyword evidence="3" id="KW-1185">Reference proteome</keyword>
<dbReference type="CDD" id="cd00093">
    <property type="entry name" value="HTH_XRE"/>
    <property type="match status" value="1"/>
</dbReference>
<dbReference type="SUPFAM" id="SSF47413">
    <property type="entry name" value="lambda repressor-like DNA-binding domains"/>
    <property type="match status" value="1"/>
</dbReference>
<dbReference type="PANTHER" id="PTHR35010:SF4">
    <property type="entry name" value="BLL5781 PROTEIN"/>
    <property type="match status" value="1"/>
</dbReference>
<reference evidence="2 3" key="1">
    <citation type="submission" date="2023-10" db="EMBL/GenBank/DDBJ databases">
        <title>Complete Genome Sequence of Limnobacter thiooxidans CS-K2T, Isolated from freshwater lake sediments in Bavaria, Germany.</title>
        <authorList>
            <person name="Naruki M."/>
            <person name="Watanabe A."/>
            <person name="Warashina T."/>
            <person name="Morita T."/>
            <person name="Arakawa K."/>
        </authorList>
    </citation>
    <scope>NUCLEOTIDE SEQUENCE [LARGE SCALE GENOMIC DNA]</scope>
    <source>
        <strain evidence="2 3">CS-K2</strain>
    </source>
</reference>
<dbReference type="InterPro" id="IPR041413">
    <property type="entry name" value="MLTR_LBD"/>
</dbReference>
<dbReference type="PANTHER" id="PTHR35010">
    <property type="entry name" value="BLL4672 PROTEIN-RELATED"/>
    <property type="match status" value="1"/>
</dbReference>
<dbReference type="InterPro" id="IPR001387">
    <property type="entry name" value="Cro/C1-type_HTH"/>
</dbReference>
<gene>
    <name evidence="2" type="ORF">RGQ30_05260</name>
</gene>